<dbReference type="EMBL" id="DWWJ01000070">
    <property type="protein sequence ID" value="HJC40623.1"/>
    <property type="molecule type" value="Genomic_DNA"/>
</dbReference>
<evidence type="ECO:0000313" key="4">
    <source>
        <dbReference type="Proteomes" id="UP000823882"/>
    </source>
</evidence>
<evidence type="ECO:0000256" key="2">
    <source>
        <dbReference type="PROSITE-ProRule" id="PRU00252"/>
    </source>
</evidence>
<dbReference type="AlphaFoldDB" id="A0A9D2P1B6"/>
<evidence type="ECO:0000256" key="1">
    <source>
        <dbReference type="ARBA" id="ARBA00023125"/>
    </source>
</evidence>
<name>A0A9D2P1B6_9FIRM</name>
<dbReference type="InterPro" id="IPR000424">
    <property type="entry name" value="Primosome_PriB/ssb"/>
</dbReference>
<dbReference type="SUPFAM" id="SSF50249">
    <property type="entry name" value="Nucleic acid-binding proteins"/>
    <property type="match status" value="1"/>
</dbReference>
<accession>A0A9D2P1B6</accession>
<comment type="caution">
    <text evidence="3">The sequence shown here is derived from an EMBL/GenBank/DDBJ whole genome shotgun (WGS) entry which is preliminary data.</text>
</comment>
<dbReference type="Proteomes" id="UP000823882">
    <property type="component" value="Unassembled WGS sequence"/>
</dbReference>
<gene>
    <name evidence="3" type="ORF">H9701_03595</name>
</gene>
<organism evidence="3 4">
    <name type="scientific">Candidatus Intestinimonas pullistercoris</name>
    <dbReference type="NCBI Taxonomy" id="2838623"/>
    <lineage>
        <taxon>Bacteria</taxon>
        <taxon>Bacillati</taxon>
        <taxon>Bacillota</taxon>
        <taxon>Clostridia</taxon>
        <taxon>Eubacteriales</taxon>
        <taxon>Intestinimonas</taxon>
    </lineage>
</organism>
<protein>
    <submittedName>
        <fullName evidence="3">Single-stranded DNA-binding protein</fullName>
    </submittedName>
</protein>
<keyword evidence="1 2" id="KW-0238">DNA-binding</keyword>
<reference evidence="3" key="2">
    <citation type="submission" date="2021-04" db="EMBL/GenBank/DDBJ databases">
        <authorList>
            <person name="Gilroy R."/>
        </authorList>
    </citation>
    <scope>NUCLEOTIDE SEQUENCE</scope>
    <source>
        <strain evidence="3">CHK186-1790</strain>
    </source>
</reference>
<reference evidence="3" key="1">
    <citation type="journal article" date="2021" name="PeerJ">
        <title>Extensive microbial diversity within the chicken gut microbiome revealed by metagenomics and culture.</title>
        <authorList>
            <person name="Gilroy R."/>
            <person name="Ravi A."/>
            <person name="Getino M."/>
            <person name="Pursley I."/>
            <person name="Horton D.L."/>
            <person name="Alikhan N.F."/>
            <person name="Baker D."/>
            <person name="Gharbi K."/>
            <person name="Hall N."/>
            <person name="Watson M."/>
            <person name="Adriaenssens E.M."/>
            <person name="Foster-Nyarko E."/>
            <person name="Jarju S."/>
            <person name="Secka A."/>
            <person name="Antonio M."/>
            <person name="Oren A."/>
            <person name="Chaudhuri R.R."/>
            <person name="La Ragione R."/>
            <person name="Hildebrand F."/>
            <person name="Pallen M.J."/>
        </authorList>
    </citation>
    <scope>NUCLEOTIDE SEQUENCE</scope>
    <source>
        <strain evidence="3">CHK186-1790</strain>
    </source>
</reference>
<sequence length="209" mass="22762">MMQTSWNENHAALRGTVDAPPAFSHENHGVAYQVFPLAVPRLSGTVDRLNVVAARPLLEACPLSPGDRVEVLGEVRSFNNRTGPGSRLVITLFARSVAPTEEEPANHLELSGVLCKPPVLRRTPLGREICDLMLAVNRKYGRADYLPCIAWGTLARRCGGLEVGDGVRLEGRLQSRVYQKVVEGVVQERTAFEVSVMRLEPVEPAAASG</sequence>
<proteinExistence type="predicted"/>
<dbReference type="Gene3D" id="2.40.50.140">
    <property type="entry name" value="Nucleic acid-binding proteins"/>
    <property type="match status" value="2"/>
</dbReference>
<dbReference type="GO" id="GO:0003697">
    <property type="term" value="F:single-stranded DNA binding"/>
    <property type="evidence" value="ECO:0007669"/>
    <property type="project" value="InterPro"/>
</dbReference>
<dbReference type="InterPro" id="IPR012340">
    <property type="entry name" value="NA-bd_OB-fold"/>
</dbReference>
<evidence type="ECO:0000313" key="3">
    <source>
        <dbReference type="EMBL" id="HJC40623.1"/>
    </source>
</evidence>
<dbReference type="NCBIfam" id="NF004476">
    <property type="entry name" value="PRK05813.1"/>
    <property type="match status" value="1"/>
</dbReference>
<dbReference type="PROSITE" id="PS50935">
    <property type="entry name" value="SSB"/>
    <property type="match status" value="1"/>
</dbReference>
<dbReference type="Pfam" id="PF00436">
    <property type="entry name" value="SSB"/>
    <property type="match status" value="1"/>
</dbReference>